<dbReference type="InterPro" id="IPR002213">
    <property type="entry name" value="UDP_glucos_trans"/>
</dbReference>
<gene>
    <name evidence="3" type="ORF">H6H03_29470</name>
</gene>
<dbReference type="EMBL" id="JACJTU010000040">
    <property type="protein sequence ID" value="MBD2737970.1"/>
    <property type="molecule type" value="Genomic_DNA"/>
</dbReference>
<dbReference type="PANTHER" id="PTHR48050:SF13">
    <property type="entry name" value="STEROL 3-BETA-GLUCOSYLTRANSFERASE UGT80A2"/>
    <property type="match status" value="1"/>
</dbReference>
<evidence type="ECO:0000313" key="4">
    <source>
        <dbReference type="Proteomes" id="UP000637383"/>
    </source>
</evidence>
<dbReference type="Proteomes" id="UP000637383">
    <property type="component" value="Unassembled WGS sequence"/>
</dbReference>
<evidence type="ECO:0000259" key="1">
    <source>
        <dbReference type="Pfam" id="PF03033"/>
    </source>
</evidence>
<dbReference type="InterPro" id="IPR050426">
    <property type="entry name" value="Glycosyltransferase_28"/>
</dbReference>
<protein>
    <submittedName>
        <fullName evidence="3">Glycosyltransferase family 1 protein</fullName>
    </submittedName>
</protein>
<dbReference type="InterPro" id="IPR010610">
    <property type="entry name" value="EryCIII-like_C"/>
</dbReference>
<comment type="caution">
    <text evidence="3">The sequence shown here is derived from an EMBL/GenBank/DDBJ whole genome shotgun (WGS) entry which is preliminary data.</text>
</comment>
<dbReference type="RefSeq" id="WP_190958533.1">
    <property type="nucleotide sequence ID" value="NZ_JACJTU010000040.1"/>
</dbReference>
<dbReference type="SUPFAM" id="SSF53756">
    <property type="entry name" value="UDP-Glycosyltransferase/glycogen phosphorylase"/>
    <property type="match status" value="1"/>
</dbReference>
<keyword evidence="4" id="KW-1185">Reference proteome</keyword>
<sequence length="402" mass="43412">MRVLLSTIGSRGDIQPLVALALQLKTLGQEIHLCVPPDFCDWIESLGMSVTPIGPELQSTGKVSPSAAINPTPEQRQQMMEGTIATQFETIAVAARGCDMIVGATALQIATPSIAEKMGIPYVFAAYCPAVLPSPRHAPPVLTLLGDQPAPAMTDYSGLWAQDAQRWNDHWSSILNKQRTKLGLAPLNDVRSHILTNQPWLAADPTLAPWFDLADQTVFQTGAWIVPDDRPLSRELEMFLDAGEPPVYFGFGSTRVSADLSQVMIQTARAIGLRAIVYRGWADLLLVDNEPDCLSIGEVNQQVLFKRVAAVVHHGGAGTTTAAAQAGVPQVVISQHYDQYYWAQRVHQLGIGTAHPPVPPTTDSLTIALDRTLKPDVVARAQSVATEVRSDGAQVAAQRLIS</sequence>
<proteinExistence type="predicted"/>
<dbReference type="CDD" id="cd03784">
    <property type="entry name" value="GT1_Gtf-like"/>
    <property type="match status" value="1"/>
</dbReference>
<accession>A0ABR8KI40</accession>
<feature type="domain" description="Glycosyltransferase family 28 N-terminal" evidence="1">
    <location>
        <begin position="3"/>
        <end position="129"/>
    </location>
</feature>
<name>A0ABR8KI40_9NOSO</name>
<evidence type="ECO:0000313" key="3">
    <source>
        <dbReference type="EMBL" id="MBD2737970.1"/>
    </source>
</evidence>
<feature type="domain" description="Erythromycin biosynthesis protein CIII-like C-terminal" evidence="2">
    <location>
        <begin position="294"/>
        <end position="390"/>
    </location>
</feature>
<dbReference type="Pfam" id="PF03033">
    <property type="entry name" value="Glyco_transf_28"/>
    <property type="match status" value="1"/>
</dbReference>
<dbReference type="Gene3D" id="3.40.50.2000">
    <property type="entry name" value="Glycogen Phosphorylase B"/>
    <property type="match status" value="2"/>
</dbReference>
<dbReference type="PANTHER" id="PTHR48050">
    <property type="entry name" value="STEROL 3-BETA-GLUCOSYLTRANSFERASE"/>
    <property type="match status" value="1"/>
</dbReference>
<evidence type="ECO:0000259" key="2">
    <source>
        <dbReference type="Pfam" id="PF06722"/>
    </source>
</evidence>
<organism evidence="3 4">
    <name type="scientific">Nostoc paludosum FACHB-159</name>
    <dbReference type="NCBI Taxonomy" id="2692908"/>
    <lineage>
        <taxon>Bacteria</taxon>
        <taxon>Bacillati</taxon>
        <taxon>Cyanobacteriota</taxon>
        <taxon>Cyanophyceae</taxon>
        <taxon>Nostocales</taxon>
        <taxon>Nostocaceae</taxon>
        <taxon>Nostoc</taxon>
    </lineage>
</organism>
<reference evidence="3 4" key="1">
    <citation type="journal article" date="2020" name="ISME J.">
        <title>Comparative genomics reveals insights into cyanobacterial evolution and habitat adaptation.</title>
        <authorList>
            <person name="Chen M.Y."/>
            <person name="Teng W.K."/>
            <person name="Zhao L."/>
            <person name="Hu C.X."/>
            <person name="Zhou Y.K."/>
            <person name="Han B.P."/>
            <person name="Song L.R."/>
            <person name="Shu W.S."/>
        </authorList>
    </citation>
    <scope>NUCLEOTIDE SEQUENCE [LARGE SCALE GENOMIC DNA]</scope>
    <source>
        <strain evidence="3 4">FACHB-159</strain>
    </source>
</reference>
<dbReference type="Pfam" id="PF06722">
    <property type="entry name" value="EryCIII-like_C"/>
    <property type="match status" value="1"/>
</dbReference>
<dbReference type="InterPro" id="IPR004276">
    <property type="entry name" value="GlycoTrans_28_N"/>
</dbReference>